<dbReference type="Gene3D" id="3.40.50.620">
    <property type="entry name" value="HUPs"/>
    <property type="match status" value="1"/>
</dbReference>
<evidence type="ECO:0000256" key="3">
    <source>
        <dbReference type="ARBA" id="ARBA00022598"/>
    </source>
</evidence>
<keyword evidence="3 9" id="KW-0436">Ligase</keyword>
<evidence type="ECO:0000313" key="10">
    <source>
        <dbReference type="Proteomes" id="UP000824264"/>
    </source>
</evidence>
<evidence type="ECO:0000313" key="9">
    <source>
        <dbReference type="EMBL" id="HIW78010.1"/>
    </source>
</evidence>
<keyword evidence="4" id="KW-0547">Nucleotide-binding</keyword>
<protein>
    <recommendedName>
        <fullName evidence="2">leucine--tRNA ligase</fullName>
        <ecNumber evidence="2">6.1.1.4</ecNumber>
    </recommendedName>
</protein>
<dbReference type="FunFam" id="3.40.50.620:FF:000060">
    <property type="entry name" value="Leucine--tRNA ligase"/>
    <property type="match status" value="1"/>
</dbReference>
<dbReference type="Proteomes" id="UP000824264">
    <property type="component" value="Unassembled WGS sequence"/>
</dbReference>
<name>A0A9D1QZ89_9BACT</name>
<proteinExistence type="inferred from homology"/>
<organism evidence="9 10">
    <name type="scientific">Candidatus Bilophila faecipullorum</name>
    <dbReference type="NCBI Taxonomy" id="2838482"/>
    <lineage>
        <taxon>Bacteria</taxon>
        <taxon>Pseudomonadati</taxon>
        <taxon>Thermodesulfobacteriota</taxon>
        <taxon>Desulfovibrionia</taxon>
        <taxon>Desulfovibrionales</taxon>
        <taxon>Desulfovibrionaceae</taxon>
        <taxon>Bilophila</taxon>
    </lineage>
</organism>
<sequence length="156" mass="18686">MSKPKRYDPAAIETKWQSRWETEKTYACRVDADRKKYYVLEMFPYPSGNLHMGHVRNYSIGDVVARFKRMQGFNVMHPMGWDAFGLPAENAAIKHNIHPSVWTHANIDNMRAQLKRLGYSYDWDREVATCDEPYYRWEQLFFLRWLEKGLVYRKKA</sequence>
<dbReference type="SUPFAM" id="SSF52374">
    <property type="entry name" value="Nucleotidylyl transferase"/>
    <property type="match status" value="1"/>
</dbReference>
<dbReference type="PANTHER" id="PTHR43740">
    <property type="entry name" value="LEUCYL-TRNA SYNTHETASE"/>
    <property type="match status" value="1"/>
</dbReference>
<dbReference type="EMBL" id="DXGI01000094">
    <property type="protein sequence ID" value="HIW78010.1"/>
    <property type="molecule type" value="Genomic_DNA"/>
</dbReference>
<dbReference type="PANTHER" id="PTHR43740:SF2">
    <property type="entry name" value="LEUCINE--TRNA LIGASE, MITOCHONDRIAL"/>
    <property type="match status" value="1"/>
</dbReference>
<dbReference type="InterPro" id="IPR001412">
    <property type="entry name" value="aa-tRNA-synth_I_CS"/>
</dbReference>
<feature type="non-terminal residue" evidence="9">
    <location>
        <position position="156"/>
    </location>
</feature>
<comment type="similarity">
    <text evidence="1">Belongs to the class-I aminoacyl-tRNA synthetase family.</text>
</comment>
<dbReference type="InterPro" id="IPR002300">
    <property type="entry name" value="aa-tRNA-synth_Ia"/>
</dbReference>
<keyword evidence="6" id="KW-0648">Protein biosynthesis</keyword>
<evidence type="ECO:0000256" key="1">
    <source>
        <dbReference type="ARBA" id="ARBA00005594"/>
    </source>
</evidence>
<gene>
    <name evidence="9" type="ORF">H9874_02540</name>
</gene>
<dbReference type="AlphaFoldDB" id="A0A9D1QZ89"/>
<dbReference type="GO" id="GO:0004823">
    <property type="term" value="F:leucine-tRNA ligase activity"/>
    <property type="evidence" value="ECO:0007669"/>
    <property type="project" value="UniProtKB-EC"/>
</dbReference>
<evidence type="ECO:0000256" key="5">
    <source>
        <dbReference type="ARBA" id="ARBA00022840"/>
    </source>
</evidence>
<keyword evidence="5" id="KW-0067">ATP-binding</keyword>
<comment type="caution">
    <text evidence="9">The sequence shown here is derived from an EMBL/GenBank/DDBJ whole genome shotgun (WGS) entry which is preliminary data.</text>
</comment>
<evidence type="ECO:0000259" key="8">
    <source>
        <dbReference type="Pfam" id="PF00133"/>
    </source>
</evidence>
<accession>A0A9D1QZ89</accession>
<evidence type="ECO:0000256" key="4">
    <source>
        <dbReference type="ARBA" id="ARBA00022741"/>
    </source>
</evidence>
<dbReference type="EC" id="6.1.1.4" evidence="2"/>
<dbReference type="Pfam" id="PF00133">
    <property type="entry name" value="tRNA-synt_1"/>
    <property type="match status" value="1"/>
</dbReference>
<reference evidence="9" key="2">
    <citation type="submission" date="2021-04" db="EMBL/GenBank/DDBJ databases">
        <authorList>
            <person name="Gilroy R."/>
        </authorList>
    </citation>
    <scope>NUCLEOTIDE SEQUENCE</scope>
    <source>
        <strain evidence="9">ChiSxjej5B17-1746</strain>
    </source>
</reference>
<feature type="domain" description="Aminoacyl-tRNA synthetase class Ia" evidence="8">
    <location>
        <begin position="15"/>
        <end position="155"/>
    </location>
</feature>
<dbReference type="GO" id="GO:0005829">
    <property type="term" value="C:cytosol"/>
    <property type="evidence" value="ECO:0007669"/>
    <property type="project" value="TreeGrafter"/>
</dbReference>
<evidence type="ECO:0000256" key="7">
    <source>
        <dbReference type="ARBA" id="ARBA00023146"/>
    </source>
</evidence>
<keyword evidence="7" id="KW-0030">Aminoacyl-tRNA synthetase</keyword>
<dbReference type="Gene3D" id="1.10.730.10">
    <property type="entry name" value="Isoleucyl-tRNA Synthetase, Domain 1"/>
    <property type="match status" value="1"/>
</dbReference>
<dbReference type="InterPro" id="IPR002302">
    <property type="entry name" value="Leu-tRNA-ligase"/>
</dbReference>
<dbReference type="GO" id="GO:0006429">
    <property type="term" value="P:leucyl-tRNA aminoacylation"/>
    <property type="evidence" value="ECO:0007669"/>
    <property type="project" value="InterPro"/>
</dbReference>
<reference evidence="9" key="1">
    <citation type="journal article" date="2021" name="PeerJ">
        <title>Extensive microbial diversity within the chicken gut microbiome revealed by metagenomics and culture.</title>
        <authorList>
            <person name="Gilroy R."/>
            <person name="Ravi A."/>
            <person name="Getino M."/>
            <person name="Pursley I."/>
            <person name="Horton D.L."/>
            <person name="Alikhan N.F."/>
            <person name="Baker D."/>
            <person name="Gharbi K."/>
            <person name="Hall N."/>
            <person name="Watson M."/>
            <person name="Adriaenssens E.M."/>
            <person name="Foster-Nyarko E."/>
            <person name="Jarju S."/>
            <person name="Secka A."/>
            <person name="Antonio M."/>
            <person name="Oren A."/>
            <person name="Chaudhuri R.R."/>
            <person name="La Ragione R."/>
            <person name="Hildebrand F."/>
            <person name="Pallen M.J."/>
        </authorList>
    </citation>
    <scope>NUCLEOTIDE SEQUENCE</scope>
    <source>
        <strain evidence="9">ChiSxjej5B17-1746</strain>
    </source>
</reference>
<dbReference type="PROSITE" id="PS00178">
    <property type="entry name" value="AA_TRNA_LIGASE_I"/>
    <property type="match status" value="1"/>
</dbReference>
<evidence type="ECO:0000256" key="2">
    <source>
        <dbReference type="ARBA" id="ARBA00013164"/>
    </source>
</evidence>
<dbReference type="InterPro" id="IPR014729">
    <property type="entry name" value="Rossmann-like_a/b/a_fold"/>
</dbReference>
<dbReference type="GO" id="GO:0005524">
    <property type="term" value="F:ATP binding"/>
    <property type="evidence" value="ECO:0007669"/>
    <property type="project" value="UniProtKB-KW"/>
</dbReference>
<evidence type="ECO:0000256" key="6">
    <source>
        <dbReference type="ARBA" id="ARBA00022917"/>
    </source>
</evidence>